<dbReference type="EMBL" id="CP003333">
    <property type="protein sequence ID" value="AFL69724.1"/>
    <property type="molecule type" value="Genomic_DNA"/>
</dbReference>
<dbReference type="GO" id="GO:0051301">
    <property type="term" value="P:cell division"/>
    <property type="evidence" value="ECO:0007669"/>
    <property type="project" value="UniProtKB-KW"/>
</dbReference>
<accession>I3Y0K0</accession>
<dbReference type="CDD" id="cd02440">
    <property type="entry name" value="AdoMet_MTases"/>
    <property type="match status" value="1"/>
</dbReference>
<dbReference type="OrthoDB" id="4697647at2"/>
<protein>
    <submittedName>
        <fullName evidence="2">Putative S-adenosylmethionine-dependent methyltransferase involved in bacterial cell division</fullName>
    </submittedName>
</protein>
<gene>
    <name evidence="2" type="ordered locus">Sulba_2457</name>
</gene>
<keyword evidence="2" id="KW-0489">Methyltransferase</keyword>
<feature type="domain" description="Methyltransferase type 11" evidence="1">
    <location>
        <begin position="99"/>
        <end position="195"/>
    </location>
</feature>
<keyword evidence="2" id="KW-0131">Cell cycle</keyword>
<dbReference type="AlphaFoldDB" id="I3Y0K0"/>
<dbReference type="SUPFAM" id="SSF53335">
    <property type="entry name" value="S-adenosyl-L-methionine-dependent methyltransferases"/>
    <property type="match status" value="1"/>
</dbReference>
<keyword evidence="2" id="KW-0132">Cell division</keyword>
<dbReference type="HOGENOM" id="CLU_924158_0_0_7"/>
<dbReference type="PATRIC" id="fig|760154.4.peg.2455"/>
<dbReference type="GO" id="GO:0032259">
    <property type="term" value="P:methylation"/>
    <property type="evidence" value="ECO:0007669"/>
    <property type="project" value="UniProtKB-KW"/>
</dbReference>
<dbReference type="Gene3D" id="3.40.50.150">
    <property type="entry name" value="Vaccinia Virus protein VP39"/>
    <property type="match status" value="1"/>
</dbReference>
<evidence type="ECO:0000259" key="1">
    <source>
        <dbReference type="Pfam" id="PF08241"/>
    </source>
</evidence>
<name>I3Y0K0_SULBS</name>
<reference evidence="2 3" key="1">
    <citation type="submission" date="2012-06" db="EMBL/GenBank/DDBJ databases">
        <title>Complete sequence of Sulfurospirillum barnesii SES-3.</title>
        <authorList>
            <consortium name="US DOE Joint Genome Institute"/>
            <person name="Lucas S."/>
            <person name="Han J."/>
            <person name="Lapidus A."/>
            <person name="Cheng J.-F."/>
            <person name="Goodwin L."/>
            <person name="Pitluck S."/>
            <person name="Peters L."/>
            <person name="Ovchinnikova G."/>
            <person name="Lu M."/>
            <person name="Detter J.C."/>
            <person name="Han C."/>
            <person name="Tapia R."/>
            <person name="Land M."/>
            <person name="Hauser L."/>
            <person name="Kyrpides N."/>
            <person name="Ivanova N."/>
            <person name="Pagani I."/>
            <person name="Stolz J."/>
            <person name="Arkin A."/>
            <person name="Dehal P."/>
            <person name="Oremland R."/>
            <person name="Saltikov C."/>
            <person name="Basu P."/>
            <person name="Hollibaugh J."/>
            <person name="Newman D."/>
            <person name="Stolyar S."/>
            <person name="Hazen T."/>
            <person name="Woyke T."/>
        </authorList>
    </citation>
    <scope>NUCLEOTIDE SEQUENCE [LARGE SCALE GENOMIC DNA]</scope>
    <source>
        <strain evidence="3">ATCC 700032 / DSM 10660 / SES-3</strain>
    </source>
</reference>
<evidence type="ECO:0000313" key="3">
    <source>
        <dbReference type="Proteomes" id="UP000006176"/>
    </source>
</evidence>
<sequence length="301" mass="35270">MICPVCKTSIVNSKHIWKYEFSEIIQCNFCGVVHHVRNSTLYKEQVFATYSKNSWGNFNKEDYDSNLASVQIAQHADRMKFNLQFFQEFISFDNKKSILDIGAGIGLLEFIVEQTNEKLADMNFVLLEPIAENYQILRERYSNYVVLNGHLEEYENIESVYDVIFCQGVDYLFNDIDKSFSLLHRLLKDDGLLFISRNVFIDMPCYFGGEKIDTLQKLFSPNPLINIFFLETHYREFLEKNFEILSSKEYLEKYGKGLAVGKSYNYVLKKKSLIYDQSAIMNQDFKEVYDIAIQKLSVNKK</sequence>
<keyword evidence="2" id="KW-0808">Transferase</keyword>
<dbReference type="InterPro" id="IPR029063">
    <property type="entry name" value="SAM-dependent_MTases_sf"/>
</dbReference>
<keyword evidence="3" id="KW-1185">Reference proteome</keyword>
<dbReference type="RefSeq" id="WP_014770587.1">
    <property type="nucleotide sequence ID" value="NC_018002.1"/>
</dbReference>
<dbReference type="Pfam" id="PF08241">
    <property type="entry name" value="Methyltransf_11"/>
    <property type="match status" value="1"/>
</dbReference>
<dbReference type="Proteomes" id="UP000006176">
    <property type="component" value="Chromosome"/>
</dbReference>
<dbReference type="InterPro" id="IPR013216">
    <property type="entry name" value="Methyltransf_11"/>
</dbReference>
<dbReference type="STRING" id="760154.Sulba_2457"/>
<proteinExistence type="predicted"/>
<dbReference type="GO" id="GO:0008168">
    <property type="term" value="F:methyltransferase activity"/>
    <property type="evidence" value="ECO:0007669"/>
    <property type="project" value="UniProtKB-KW"/>
</dbReference>
<dbReference type="eggNOG" id="COG0357">
    <property type="taxonomic scope" value="Bacteria"/>
</dbReference>
<evidence type="ECO:0000313" key="2">
    <source>
        <dbReference type="EMBL" id="AFL69724.1"/>
    </source>
</evidence>
<dbReference type="KEGG" id="sba:Sulba_2457"/>
<organism evidence="2 3">
    <name type="scientific">Sulfurospirillum barnesii (strain ATCC 700032 / DSM 10660 / SES-3)</name>
    <dbReference type="NCBI Taxonomy" id="760154"/>
    <lineage>
        <taxon>Bacteria</taxon>
        <taxon>Pseudomonadati</taxon>
        <taxon>Campylobacterota</taxon>
        <taxon>Epsilonproteobacteria</taxon>
        <taxon>Campylobacterales</taxon>
        <taxon>Sulfurospirillaceae</taxon>
        <taxon>Sulfurospirillum</taxon>
    </lineage>
</organism>